<dbReference type="PATRIC" id="fig|1330330.3.peg.416"/>
<keyword evidence="1" id="KW-0812">Transmembrane</keyword>
<reference evidence="2 3" key="1">
    <citation type="submission" date="2015-04" db="EMBL/GenBank/DDBJ databases">
        <title>Complete Genome Sequence of Kosmotoga pacifica SLHLJ1.</title>
        <authorList>
            <person name="Jiang L.J."/>
            <person name="Shao Z.Z."/>
            <person name="Jebbar M."/>
        </authorList>
    </citation>
    <scope>NUCLEOTIDE SEQUENCE [LARGE SCALE GENOMIC DNA]</scope>
    <source>
        <strain evidence="2 3">SLHLJ1</strain>
    </source>
</reference>
<dbReference type="KEGG" id="kpf:IX53_02030"/>
<keyword evidence="1" id="KW-1133">Transmembrane helix</keyword>
<organism evidence="2 3">
    <name type="scientific">Kosmotoga pacifica</name>
    <dbReference type="NCBI Taxonomy" id="1330330"/>
    <lineage>
        <taxon>Bacteria</taxon>
        <taxon>Thermotogati</taxon>
        <taxon>Thermotogota</taxon>
        <taxon>Thermotogae</taxon>
        <taxon>Kosmotogales</taxon>
        <taxon>Kosmotogaceae</taxon>
        <taxon>Kosmotoga</taxon>
    </lineage>
</organism>
<dbReference type="GO" id="GO:0015297">
    <property type="term" value="F:antiporter activity"/>
    <property type="evidence" value="ECO:0007669"/>
    <property type="project" value="InterPro"/>
</dbReference>
<protein>
    <submittedName>
        <fullName evidence="2">Sodium:proton antiporter</fullName>
    </submittedName>
</protein>
<gene>
    <name evidence="2" type="ORF">IX53_02030</name>
</gene>
<dbReference type="InterPro" id="IPR005133">
    <property type="entry name" value="PhaG_MnhG_YufB"/>
</dbReference>
<dbReference type="STRING" id="1330330.IX53_02030"/>
<dbReference type="OrthoDB" id="46973at2"/>
<dbReference type="AlphaFoldDB" id="A0A0G2ZDA7"/>
<feature type="transmembrane region" description="Helical" evidence="1">
    <location>
        <begin position="50"/>
        <end position="81"/>
    </location>
</feature>
<dbReference type="Proteomes" id="UP000035159">
    <property type="component" value="Chromosome"/>
</dbReference>
<evidence type="ECO:0000313" key="3">
    <source>
        <dbReference type="Proteomes" id="UP000035159"/>
    </source>
</evidence>
<evidence type="ECO:0000313" key="2">
    <source>
        <dbReference type="EMBL" id="AKI96798.1"/>
    </source>
</evidence>
<proteinExistence type="predicted"/>
<keyword evidence="1" id="KW-0472">Membrane</keyword>
<name>A0A0G2ZDA7_9BACT</name>
<dbReference type="Pfam" id="PF03334">
    <property type="entry name" value="PhaG_MnhG_YufB"/>
    <property type="match status" value="1"/>
</dbReference>
<evidence type="ECO:0000256" key="1">
    <source>
        <dbReference type="SAM" id="Phobius"/>
    </source>
</evidence>
<sequence>MRVFAFFFFFSGCFLVLIGTLRAVSAHGIVQALHFLGASDTVGLSLLALSAFFFGLVSLLEMLVLMGILVVSGPVVSHVIARAFLSSRRR</sequence>
<accession>A0A0G2ZDA7</accession>
<dbReference type="EMBL" id="CP011232">
    <property type="protein sequence ID" value="AKI96798.1"/>
    <property type="molecule type" value="Genomic_DNA"/>
</dbReference>
<dbReference type="RefSeq" id="WP_047753933.1">
    <property type="nucleotide sequence ID" value="NZ_CAJUHA010000004.1"/>
</dbReference>
<keyword evidence="3" id="KW-1185">Reference proteome</keyword>
<dbReference type="GO" id="GO:0098662">
    <property type="term" value="P:inorganic cation transmembrane transport"/>
    <property type="evidence" value="ECO:0007669"/>
    <property type="project" value="InterPro"/>
</dbReference>